<proteinExistence type="inferred from homology"/>
<evidence type="ECO:0000256" key="12">
    <source>
        <dbReference type="ARBA" id="ARBA00023002"/>
    </source>
</evidence>
<dbReference type="Pfam" id="PF00743">
    <property type="entry name" value="FMO-like"/>
    <property type="match status" value="1"/>
</dbReference>
<keyword evidence="13" id="KW-0503">Monooxygenase</keyword>
<dbReference type="GO" id="GO:0050660">
    <property type="term" value="F:flavin adenine dinucleotide binding"/>
    <property type="evidence" value="ECO:0007669"/>
    <property type="project" value="InterPro"/>
</dbReference>
<evidence type="ECO:0000256" key="8">
    <source>
        <dbReference type="ARBA" id="ARBA00022723"/>
    </source>
</evidence>
<keyword evidence="11" id="KW-0460">Magnesium</keyword>
<reference evidence="20" key="1">
    <citation type="submission" date="2022-11" db="EMBL/GenBank/DDBJ databases">
        <authorList>
            <person name="Scott C."/>
            <person name="Bruce N."/>
        </authorList>
    </citation>
    <scope>NUCLEOTIDE SEQUENCE</scope>
</reference>
<comment type="cofactor">
    <cofactor evidence="2">
        <name>thiamine diphosphate</name>
        <dbReference type="ChEBI" id="CHEBI:58937"/>
    </cofactor>
</comment>
<dbReference type="GO" id="GO:0004499">
    <property type="term" value="F:N,N-dimethylaniline monooxygenase activity"/>
    <property type="evidence" value="ECO:0007669"/>
    <property type="project" value="InterPro"/>
</dbReference>
<dbReference type="GO" id="GO:0050661">
    <property type="term" value="F:NADP binding"/>
    <property type="evidence" value="ECO:0007669"/>
    <property type="project" value="InterPro"/>
</dbReference>
<feature type="domain" description="Thiamine pyrophosphate enzyme N-terminal TPP-binding" evidence="19">
    <location>
        <begin position="467"/>
        <end position="573"/>
    </location>
</feature>
<dbReference type="OrthoDB" id="3970464at2759"/>
<keyword evidence="8" id="KW-0479">Metal-binding</keyword>
<dbReference type="InterPro" id="IPR029061">
    <property type="entry name" value="THDP-binding"/>
</dbReference>
<evidence type="ECO:0000259" key="19">
    <source>
        <dbReference type="Pfam" id="PF02776"/>
    </source>
</evidence>
<dbReference type="Pfam" id="PF00205">
    <property type="entry name" value="TPP_enzyme_M"/>
    <property type="match status" value="1"/>
</dbReference>
<evidence type="ECO:0000256" key="14">
    <source>
        <dbReference type="ARBA" id="ARBA00023052"/>
    </source>
</evidence>
<dbReference type="PANTHER" id="PTHR43872:SF1">
    <property type="entry name" value="MONOOXYGENASE, PUTATIVE (AFU_ORTHOLOGUE AFUA_8G02570)-RELATED"/>
    <property type="match status" value="1"/>
</dbReference>
<dbReference type="CDD" id="cd02005">
    <property type="entry name" value="TPP_PDC_IPDC"/>
    <property type="match status" value="1"/>
</dbReference>
<dbReference type="SUPFAM" id="SSF52518">
    <property type="entry name" value="Thiamin diphosphate-binding fold (THDP-binding)"/>
    <property type="match status" value="2"/>
</dbReference>
<dbReference type="PANTHER" id="PTHR43872">
    <property type="entry name" value="MONOOXYGENASE, PUTATIVE (AFU_ORTHOLOGUE AFUA_8G02570)-RELATED"/>
    <property type="match status" value="1"/>
</dbReference>
<organism evidence="20 21">
    <name type="scientific">Parascedosporium putredinis</name>
    <dbReference type="NCBI Taxonomy" id="1442378"/>
    <lineage>
        <taxon>Eukaryota</taxon>
        <taxon>Fungi</taxon>
        <taxon>Dikarya</taxon>
        <taxon>Ascomycota</taxon>
        <taxon>Pezizomycotina</taxon>
        <taxon>Sordariomycetes</taxon>
        <taxon>Hypocreomycetidae</taxon>
        <taxon>Microascales</taxon>
        <taxon>Microascaceae</taxon>
        <taxon>Parascedosporium</taxon>
    </lineage>
</organism>
<comment type="caution">
    <text evidence="20">The sequence shown here is derived from an EMBL/GenBank/DDBJ whole genome shotgun (WGS) entry which is preliminary data.</text>
</comment>
<dbReference type="SUPFAM" id="SSF52467">
    <property type="entry name" value="DHS-like NAD/FAD-binding domain"/>
    <property type="match status" value="1"/>
</dbReference>
<dbReference type="FunFam" id="3.40.50.970:FF:000019">
    <property type="entry name" value="Pyruvate decarboxylase isozyme"/>
    <property type="match status" value="1"/>
</dbReference>
<keyword evidence="21" id="KW-1185">Reference proteome</keyword>
<dbReference type="InterPro" id="IPR011766">
    <property type="entry name" value="TPP_enzyme_TPP-bd"/>
</dbReference>
<keyword evidence="7" id="KW-0285">Flavoprotein</keyword>
<dbReference type="Pfam" id="PF02775">
    <property type="entry name" value="TPP_enzyme_C"/>
    <property type="match status" value="1"/>
</dbReference>
<name>A0A9P1M974_9PEZI</name>
<evidence type="ECO:0000256" key="5">
    <source>
        <dbReference type="ARBA" id="ARBA00013202"/>
    </source>
</evidence>
<comment type="cofactor">
    <cofactor evidence="3">
        <name>FAD</name>
        <dbReference type="ChEBI" id="CHEBI:57692"/>
    </cofactor>
</comment>
<dbReference type="AlphaFoldDB" id="A0A9P1M974"/>
<evidence type="ECO:0000256" key="13">
    <source>
        <dbReference type="ARBA" id="ARBA00023033"/>
    </source>
</evidence>
<dbReference type="InterPro" id="IPR047214">
    <property type="entry name" value="TPP_PDC_IPDC"/>
</dbReference>
<evidence type="ECO:0000313" key="21">
    <source>
        <dbReference type="Proteomes" id="UP000838763"/>
    </source>
</evidence>
<keyword evidence="15" id="KW-0456">Lyase</keyword>
<dbReference type="InterPro" id="IPR047213">
    <property type="entry name" value="TPP_PYR_PDC_IPDC-like"/>
</dbReference>
<dbReference type="InterPro" id="IPR029035">
    <property type="entry name" value="DHS-like_NAD/FAD-binding_dom"/>
</dbReference>
<dbReference type="GO" id="GO:0000287">
    <property type="term" value="F:magnesium ion binding"/>
    <property type="evidence" value="ECO:0007669"/>
    <property type="project" value="InterPro"/>
</dbReference>
<keyword evidence="14 16" id="KW-0786">Thiamine pyrophosphate</keyword>
<comment type="catalytic activity">
    <reaction evidence="1">
        <text>a 2-oxocarboxylate + H(+) = an aldehyde + CO2</text>
        <dbReference type="Rhea" id="RHEA:11628"/>
        <dbReference type="ChEBI" id="CHEBI:15378"/>
        <dbReference type="ChEBI" id="CHEBI:16526"/>
        <dbReference type="ChEBI" id="CHEBI:17478"/>
        <dbReference type="ChEBI" id="CHEBI:35179"/>
        <dbReference type="EC" id="4.1.1.1"/>
    </reaction>
</comment>
<keyword evidence="9" id="KW-0210">Decarboxylase</keyword>
<dbReference type="Pfam" id="PF13450">
    <property type="entry name" value="NAD_binding_8"/>
    <property type="match status" value="1"/>
</dbReference>
<dbReference type="Proteomes" id="UP000838763">
    <property type="component" value="Unassembled WGS sequence"/>
</dbReference>
<accession>A0A9P1M974</accession>
<dbReference type="InterPro" id="IPR051820">
    <property type="entry name" value="FAD-binding_MO"/>
</dbReference>
<dbReference type="InterPro" id="IPR020946">
    <property type="entry name" value="Flavin_mOase-like"/>
</dbReference>
<comment type="similarity">
    <text evidence="4 16">Belongs to the TPP enzyme family.</text>
</comment>
<feature type="domain" description="Thiamine pyrophosphate enzyme TPP-binding" evidence="18">
    <location>
        <begin position="832"/>
        <end position="920"/>
    </location>
</feature>
<protein>
    <recommendedName>
        <fullName evidence="6">Pyruvate decarboxylase</fullName>
        <ecNumber evidence="5">4.1.1.1</ecNumber>
    </recommendedName>
</protein>
<keyword evidence="10" id="KW-0274">FAD</keyword>
<dbReference type="GO" id="GO:0004737">
    <property type="term" value="F:pyruvate decarboxylase activity"/>
    <property type="evidence" value="ECO:0007669"/>
    <property type="project" value="UniProtKB-EC"/>
</dbReference>
<evidence type="ECO:0000256" key="10">
    <source>
        <dbReference type="ARBA" id="ARBA00022827"/>
    </source>
</evidence>
<dbReference type="CDD" id="cd07038">
    <property type="entry name" value="TPP_PYR_PDC_IPDC_like"/>
    <property type="match status" value="1"/>
</dbReference>
<dbReference type="InterPro" id="IPR012000">
    <property type="entry name" value="Thiamin_PyroP_enz_cen_dom"/>
</dbReference>
<evidence type="ECO:0000259" key="18">
    <source>
        <dbReference type="Pfam" id="PF02775"/>
    </source>
</evidence>
<evidence type="ECO:0000256" key="6">
    <source>
        <dbReference type="ARBA" id="ARBA00014422"/>
    </source>
</evidence>
<dbReference type="InterPro" id="IPR036188">
    <property type="entry name" value="FAD/NAD-bd_sf"/>
</dbReference>
<evidence type="ECO:0000256" key="3">
    <source>
        <dbReference type="ARBA" id="ARBA00001974"/>
    </source>
</evidence>
<dbReference type="InterPro" id="IPR012001">
    <property type="entry name" value="Thiamin_PyroP_enz_TPP-bd_dom"/>
</dbReference>
<evidence type="ECO:0000256" key="2">
    <source>
        <dbReference type="ARBA" id="ARBA00001964"/>
    </source>
</evidence>
<evidence type="ECO:0000256" key="15">
    <source>
        <dbReference type="ARBA" id="ARBA00023239"/>
    </source>
</evidence>
<evidence type="ECO:0000256" key="1">
    <source>
        <dbReference type="ARBA" id="ARBA00001041"/>
    </source>
</evidence>
<evidence type="ECO:0000256" key="7">
    <source>
        <dbReference type="ARBA" id="ARBA00022630"/>
    </source>
</evidence>
<evidence type="ECO:0000256" key="4">
    <source>
        <dbReference type="ARBA" id="ARBA00007812"/>
    </source>
</evidence>
<evidence type="ECO:0000256" key="11">
    <source>
        <dbReference type="ARBA" id="ARBA00022842"/>
    </source>
</evidence>
<dbReference type="FunFam" id="3.40.50.970:FF:000024">
    <property type="entry name" value="Pyruvate decarboxylase isozyme"/>
    <property type="match status" value="1"/>
</dbReference>
<evidence type="ECO:0000313" key="20">
    <source>
        <dbReference type="EMBL" id="CAI4212385.1"/>
    </source>
</evidence>
<dbReference type="Gene3D" id="3.50.50.60">
    <property type="entry name" value="FAD/NAD(P)-binding domain"/>
    <property type="match status" value="2"/>
</dbReference>
<dbReference type="Pfam" id="PF02776">
    <property type="entry name" value="TPP_enzyme_N"/>
    <property type="match status" value="1"/>
</dbReference>
<dbReference type="SUPFAM" id="SSF51905">
    <property type="entry name" value="FAD/NAD(P)-binding domain"/>
    <property type="match status" value="2"/>
</dbReference>
<evidence type="ECO:0000259" key="17">
    <source>
        <dbReference type="Pfam" id="PF00205"/>
    </source>
</evidence>
<keyword evidence="12" id="KW-0560">Oxidoreductase</keyword>
<gene>
    <name evidence="20" type="ORF">PPNO1_LOCUS2149</name>
</gene>
<dbReference type="Gene3D" id="3.40.50.970">
    <property type="match status" value="2"/>
</dbReference>
<feature type="domain" description="Thiamine pyrophosphate enzyme central" evidence="17">
    <location>
        <begin position="661"/>
        <end position="762"/>
    </location>
</feature>
<evidence type="ECO:0000256" key="9">
    <source>
        <dbReference type="ARBA" id="ARBA00022793"/>
    </source>
</evidence>
<evidence type="ECO:0000256" key="16">
    <source>
        <dbReference type="RuleBase" id="RU362132"/>
    </source>
</evidence>
<sequence>MTSPTKVNHDVVIVGAGLSGINTAYRLQTDLPGKSYTILEGRDNLGGTWDLFRYPGIRSDSDLYSFGFSWRPWESKEPIAKAEAILEYLEESAKEAGIDKHIQYGRRVTEANWNSDQALWHLTVVSGAGGKTVPAETITCRWIILGTGYYNYEEALPADIPGIDKFQGTLIHPQFWPEDLDYADKNIVIIGSGATAVTLLPALAEKAAHVTMLQRTPSYFITVAMLLFKLSRQFPGVVRRYLLGQTEKQLPPNIPVDPHFTPPYNPWEQRLCTCPAGDFYKALSDGRGGVVTGHIEAVDEGSIRVKKHDDGDEILRPDIIITATGLKIQIAGGIRFSVDGDPFNPSEHFIWRGVMLQNLPNLAYIIGYTNASWTLGADVNATIIARIIKNMDAKGARAVLPVTEADMPRQPLLNLNSTYIHRASTVLPATGDRGPWKPRNDYMVDFWASKFASIETDLIRFQLEVTRHYLFRRLRQLGVGAVHGVPGDYNLTLLDYVEPAGLLWVGNANELNAAYATDAYARIKGIGALVTTFGVGELSAINAIAGAYTERAPLVHIVGIPARASHDGRLLIHHTFNDGEYGRFARMHEHVTVAQTRLWDPRTSQDQIDEVLRQCLLHSRPVYLEIPVDLVPVPVSAERLDRPLDLSYTTPVPALEEVLGKILDRLYTAKQPVILVDGETRPLGILEEVQRLSETSKWPTFVSAFGKGLLDETLPNFHGVYKGQFGEPAVKSFIDGADVVLCFGPHYSSTNSFAYTSIPKPEITISFSDTNVRVGDELYRDIPAKLIVSRLVHDLDLTKTTRYDPYPSDLPHDYKLPLSDATGTAAYGVREMPLPKHTRFFTAVTWLSIGYMLPGAQGAALAQRELSEASSWLGGEKPRTVLFIGDGSFQMTAQELATMIRHDLDVVVFLINNDGYTIERCIHGRAQGYNDVSRWRYLEAPSFFGAKEGTYTAAARTGLKMVELFVEKEDAPKGPLLHLLDVQKARDEKASA</sequence>
<dbReference type="EMBL" id="CALLCH030000004">
    <property type="protein sequence ID" value="CAI4212385.1"/>
    <property type="molecule type" value="Genomic_DNA"/>
</dbReference>
<dbReference type="GO" id="GO:0030976">
    <property type="term" value="F:thiamine pyrophosphate binding"/>
    <property type="evidence" value="ECO:0007669"/>
    <property type="project" value="InterPro"/>
</dbReference>
<dbReference type="Gene3D" id="3.40.50.1220">
    <property type="entry name" value="TPP-binding domain"/>
    <property type="match status" value="1"/>
</dbReference>
<dbReference type="EC" id="4.1.1.1" evidence="5"/>